<dbReference type="OrthoDB" id="5230585at2759"/>
<protein>
    <recommendedName>
        <fullName evidence="2">SRR1-like domain-containing protein</fullName>
    </recommendedName>
</protein>
<evidence type="ECO:0000259" key="2">
    <source>
        <dbReference type="Pfam" id="PF07985"/>
    </source>
</evidence>
<dbReference type="HOGENOM" id="CLU_1610753_0_0_1"/>
<feature type="compositionally biased region" description="Basic and acidic residues" evidence="1">
    <location>
        <begin position="155"/>
        <end position="165"/>
    </location>
</feature>
<dbReference type="Pfam" id="PF07985">
    <property type="entry name" value="SRR1"/>
    <property type="match status" value="1"/>
</dbReference>
<dbReference type="PANTHER" id="PTHR42080">
    <property type="entry name" value="SRR1 DOMAIN-CONTAINING PROTEIN"/>
    <property type="match status" value="1"/>
</dbReference>
<keyword evidence="4" id="KW-1185">Reference proteome</keyword>
<dbReference type="Proteomes" id="UP000012174">
    <property type="component" value="Unassembled WGS sequence"/>
</dbReference>
<feature type="domain" description="SRR1-like" evidence="2">
    <location>
        <begin position="2"/>
        <end position="69"/>
    </location>
</feature>
<name>M7TMY7_EUTLA</name>
<evidence type="ECO:0000256" key="1">
    <source>
        <dbReference type="SAM" id="MobiDB-lite"/>
    </source>
</evidence>
<feature type="region of interest" description="Disordered" evidence="1">
    <location>
        <begin position="140"/>
        <end position="165"/>
    </location>
</feature>
<sequence>MVLTIRETISKMRGWRPVELVLQDPAYTEEDKRVLRDERATVVDSPRAFLEVDDNTLVFAIAPTIPVKQVVADIARPLGMFYYDDKSVWVKYPNQPESHPRLCEDPWSPRCETMVRRHYMGHAIPYPDYTREVIFYSRKPEYPADPGQVQEQDESGEKDMEQNYS</sequence>
<organism evidence="3 4">
    <name type="scientific">Eutypa lata (strain UCR-EL1)</name>
    <name type="common">Grapevine dieback disease fungus</name>
    <name type="synonym">Eutypa armeniacae</name>
    <dbReference type="NCBI Taxonomy" id="1287681"/>
    <lineage>
        <taxon>Eukaryota</taxon>
        <taxon>Fungi</taxon>
        <taxon>Dikarya</taxon>
        <taxon>Ascomycota</taxon>
        <taxon>Pezizomycotina</taxon>
        <taxon>Sordariomycetes</taxon>
        <taxon>Xylariomycetidae</taxon>
        <taxon>Xylariales</taxon>
        <taxon>Diatrypaceae</taxon>
        <taxon>Eutypa</taxon>
    </lineage>
</organism>
<dbReference type="InterPro" id="IPR012942">
    <property type="entry name" value="SRR1-like"/>
</dbReference>
<dbReference type="KEGG" id="ela:UCREL1_1684"/>
<reference evidence="4" key="1">
    <citation type="journal article" date="2013" name="Genome Announc.">
        <title>Draft genome sequence of the grapevine dieback fungus Eutypa lata UCR-EL1.</title>
        <authorList>
            <person name="Blanco-Ulate B."/>
            <person name="Rolshausen P.E."/>
            <person name="Cantu D."/>
        </authorList>
    </citation>
    <scope>NUCLEOTIDE SEQUENCE [LARGE SCALE GENOMIC DNA]</scope>
    <source>
        <strain evidence="4">UCR-EL1</strain>
    </source>
</reference>
<dbReference type="eggNOG" id="ENOG502SF95">
    <property type="taxonomic scope" value="Eukaryota"/>
</dbReference>
<dbReference type="AlphaFoldDB" id="M7TMY7"/>
<dbReference type="PANTHER" id="PTHR42080:SF3">
    <property type="entry name" value="SRR1-LIKE DOMAIN-CONTAINING PROTEIN"/>
    <property type="match status" value="1"/>
</dbReference>
<proteinExistence type="predicted"/>
<evidence type="ECO:0000313" key="3">
    <source>
        <dbReference type="EMBL" id="EMR71276.1"/>
    </source>
</evidence>
<accession>M7TMY7</accession>
<dbReference type="EMBL" id="KB705664">
    <property type="protein sequence ID" value="EMR71276.1"/>
    <property type="molecule type" value="Genomic_DNA"/>
</dbReference>
<evidence type="ECO:0000313" key="4">
    <source>
        <dbReference type="Proteomes" id="UP000012174"/>
    </source>
</evidence>
<gene>
    <name evidence="3" type="ORF">UCREL1_1684</name>
</gene>